<evidence type="ECO:0000313" key="1">
    <source>
        <dbReference type="EMBL" id="TNN38492.1"/>
    </source>
</evidence>
<protein>
    <submittedName>
        <fullName evidence="1">Uncharacterized protein</fullName>
    </submittedName>
</protein>
<dbReference type="AlphaFoldDB" id="A0A4Z2FDN1"/>
<comment type="caution">
    <text evidence="1">The sequence shown here is derived from an EMBL/GenBank/DDBJ whole genome shotgun (WGS) entry which is preliminary data.</text>
</comment>
<dbReference type="Proteomes" id="UP000314294">
    <property type="component" value="Unassembled WGS sequence"/>
</dbReference>
<reference evidence="1 2" key="1">
    <citation type="submission" date="2019-03" db="EMBL/GenBank/DDBJ databases">
        <title>First draft genome of Liparis tanakae, snailfish: a comprehensive survey of snailfish specific genes.</title>
        <authorList>
            <person name="Kim W."/>
            <person name="Song I."/>
            <person name="Jeong J.-H."/>
            <person name="Kim D."/>
            <person name="Kim S."/>
            <person name="Ryu S."/>
            <person name="Song J.Y."/>
            <person name="Lee S.K."/>
        </authorList>
    </citation>
    <scope>NUCLEOTIDE SEQUENCE [LARGE SCALE GENOMIC DNA]</scope>
    <source>
        <tissue evidence="1">Muscle</tissue>
    </source>
</reference>
<keyword evidence="2" id="KW-1185">Reference proteome</keyword>
<organism evidence="1 2">
    <name type="scientific">Liparis tanakae</name>
    <name type="common">Tanaka's snailfish</name>
    <dbReference type="NCBI Taxonomy" id="230148"/>
    <lineage>
        <taxon>Eukaryota</taxon>
        <taxon>Metazoa</taxon>
        <taxon>Chordata</taxon>
        <taxon>Craniata</taxon>
        <taxon>Vertebrata</taxon>
        <taxon>Euteleostomi</taxon>
        <taxon>Actinopterygii</taxon>
        <taxon>Neopterygii</taxon>
        <taxon>Teleostei</taxon>
        <taxon>Neoteleostei</taxon>
        <taxon>Acanthomorphata</taxon>
        <taxon>Eupercaria</taxon>
        <taxon>Perciformes</taxon>
        <taxon>Cottioidei</taxon>
        <taxon>Cottales</taxon>
        <taxon>Liparidae</taxon>
        <taxon>Liparis</taxon>
    </lineage>
</organism>
<proteinExistence type="predicted"/>
<gene>
    <name evidence="1" type="ORF">EYF80_051360</name>
</gene>
<accession>A0A4Z2FDN1</accession>
<sequence>MSRALGSSGDEMDLRWSCSLQSCVQRTPSRLGQALMSLRSTSSALPCLSLMGSKYTCPSPRGAPYLQVGDGLQHLEACLQRAGAGGLGGGEALLQPGDLLPQRKSCMRELEQQSSTSTMGIWSSGDQQIYLFKLLTNLLVGWKRWRRLLDTECFLPGAGALHCSVRRGGGERRRSLTLEQKKKPAGSSQTPILMRNLIGLQAQTT</sequence>
<name>A0A4Z2FDN1_9TELE</name>
<dbReference type="EMBL" id="SRLO01001368">
    <property type="protein sequence ID" value="TNN38492.1"/>
    <property type="molecule type" value="Genomic_DNA"/>
</dbReference>
<evidence type="ECO:0000313" key="2">
    <source>
        <dbReference type="Proteomes" id="UP000314294"/>
    </source>
</evidence>